<evidence type="ECO:0008006" key="3">
    <source>
        <dbReference type="Google" id="ProtNLM"/>
    </source>
</evidence>
<sequence>MPAEIVENRIDFLINKLIDYGYHKHPDGRDLYELSLFELESIYINLRIQNARKQPIYQAPGIYYIMPIAGKPKKRCGCGRSVQNS</sequence>
<keyword evidence="2" id="KW-1185">Reference proteome</keyword>
<proteinExistence type="predicted"/>
<dbReference type="Proteomes" id="UP001646157">
    <property type="component" value="Unassembled WGS sequence"/>
</dbReference>
<dbReference type="RefSeq" id="WP_205172536.1">
    <property type="nucleotide sequence ID" value="NZ_JAFBDZ010000002.1"/>
</dbReference>
<dbReference type="InterPro" id="IPR025072">
    <property type="entry name" value="Fur_reg_FbpA"/>
</dbReference>
<evidence type="ECO:0000313" key="2">
    <source>
        <dbReference type="Proteomes" id="UP001646157"/>
    </source>
</evidence>
<protein>
    <recommendedName>
        <fullName evidence="3">Fur-regulated basic protein FbpA</fullName>
    </recommendedName>
</protein>
<dbReference type="EMBL" id="JAFBDZ010000002">
    <property type="protein sequence ID" value="MBM7585819.1"/>
    <property type="molecule type" value="Genomic_DNA"/>
</dbReference>
<reference evidence="1 2" key="1">
    <citation type="submission" date="2021-01" db="EMBL/GenBank/DDBJ databases">
        <title>Genomic Encyclopedia of Type Strains, Phase IV (KMG-IV): sequencing the most valuable type-strain genomes for metagenomic binning, comparative biology and taxonomic classification.</title>
        <authorList>
            <person name="Goeker M."/>
        </authorList>
    </citation>
    <scope>NUCLEOTIDE SEQUENCE [LARGE SCALE GENOMIC DNA]</scope>
    <source>
        <strain evidence="1 2">DSM 24834</strain>
    </source>
</reference>
<organism evidence="1 2">
    <name type="scientific">Rossellomorea pakistanensis</name>
    <dbReference type="NCBI Taxonomy" id="992288"/>
    <lineage>
        <taxon>Bacteria</taxon>
        <taxon>Bacillati</taxon>
        <taxon>Bacillota</taxon>
        <taxon>Bacilli</taxon>
        <taxon>Bacillales</taxon>
        <taxon>Bacillaceae</taxon>
        <taxon>Rossellomorea</taxon>
    </lineage>
</organism>
<evidence type="ECO:0000313" key="1">
    <source>
        <dbReference type="EMBL" id="MBM7585819.1"/>
    </source>
</evidence>
<name>A0ABS2NDC9_9BACI</name>
<comment type="caution">
    <text evidence="1">The sequence shown here is derived from an EMBL/GenBank/DDBJ whole genome shotgun (WGS) entry which is preliminary data.</text>
</comment>
<gene>
    <name evidence="1" type="ORF">JOC86_002361</name>
</gene>
<accession>A0ABS2NDC9</accession>
<dbReference type="Pfam" id="PF13076">
    <property type="entry name" value="Fur_reg_FbpA"/>
    <property type="match status" value="1"/>
</dbReference>